<feature type="region of interest" description="Disordered" evidence="1">
    <location>
        <begin position="42"/>
        <end position="61"/>
    </location>
</feature>
<accession>A0A2S9YSM9</accession>
<reference evidence="2 3" key="1">
    <citation type="submission" date="2018-03" db="EMBL/GenBank/DDBJ databases">
        <title>Draft Genome Sequences of the Obligatory Marine Myxobacteria Enhygromyxa salina SWB007.</title>
        <authorList>
            <person name="Poehlein A."/>
            <person name="Moghaddam J.A."/>
            <person name="Harms H."/>
            <person name="Alanjari M."/>
            <person name="Koenig G.M."/>
            <person name="Daniel R."/>
            <person name="Schaeberle T.F."/>
        </authorList>
    </citation>
    <scope>NUCLEOTIDE SEQUENCE [LARGE SCALE GENOMIC DNA]</scope>
    <source>
        <strain evidence="2 3">SWB007</strain>
    </source>
</reference>
<evidence type="ECO:0000313" key="3">
    <source>
        <dbReference type="Proteomes" id="UP000238823"/>
    </source>
</evidence>
<sequence>MSRNGLAGLLSRTASEQRSRIESLLRSGRLSVFERPRTLSRHSHDYIDAEPDAPAPPAPAPEPIIDAQLALMISRCHPEYAQEPLKFTYLLRGLEGRPVSLTIVSDSFPRRVVHERPLSPGETSDGPHDTEWDGIITQPGAHQGERLSSSTTKSSRAYWPALRRICNACVMI</sequence>
<evidence type="ECO:0000256" key="1">
    <source>
        <dbReference type="SAM" id="MobiDB-lite"/>
    </source>
</evidence>
<dbReference type="Proteomes" id="UP000238823">
    <property type="component" value="Unassembled WGS sequence"/>
</dbReference>
<comment type="caution">
    <text evidence="2">The sequence shown here is derived from an EMBL/GenBank/DDBJ whole genome shotgun (WGS) entry which is preliminary data.</text>
</comment>
<dbReference type="AlphaFoldDB" id="A0A2S9YSM9"/>
<gene>
    <name evidence="2" type="ORF">ENSA7_22470</name>
</gene>
<protein>
    <submittedName>
        <fullName evidence="2">Uncharacterized protein</fullName>
    </submittedName>
</protein>
<organism evidence="2 3">
    <name type="scientific">Enhygromyxa salina</name>
    <dbReference type="NCBI Taxonomy" id="215803"/>
    <lineage>
        <taxon>Bacteria</taxon>
        <taxon>Pseudomonadati</taxon>
        <taxon>Myxococcota</taxon>
        <taxon>Polyangia</taxon>
        <taxon>Nannocystales</taxon>
        <taxon>Nannocystaceae</taxon>
        <taxon>Enhygromyxa</taxon>
    </lineage>
</organism>
<evidence type="ECO:0000313" key="2">
    <source>
        <dbReference type="EMBL" id="PRQ08093.1"/>
    </source>
</evidence>
<name>A0A2S9YSM9_9BACT</name>
<dbReference type="RefSeq" id="WP_181233643.1">
    <property type="nucleotide sequence ID" value="NZ_PVNL01000045.1"/>
</dbReference>
<dbReference type="EMBL" id="PVNL01000045">
    <property type="protein sequence ID" value="PRQ08093.1"/>
    <property type="molecule type" value="Genomic_DNA"/>
</dbReference>
<proteinExistence type="predicted"/>